<dbReference type="PANTHER" id="PTHR47163:SF3">
    <property type="entry name" value="PROTEIN CBG18017"/>
    <property type="match status" value="1"/>
</dbReference>
<dbReference type="OrthoDB" id="5805277at2759"/>
<feature type="non-terminal residue" evidence="1">
    <location>
        <position position="1"/>
    </location>
</feature>
<dbReference type="EMBL" id="KI665323">
    <property type="protein sequence ID" value="ETN72185.1"/>
    <property type="molecule type" value="Genomic_DNA"/>
</dbReference>
<dbReference type="AlphaFoldDB" id="W2SRC4"/>
<evidence type="ECO:0000313" key="1">
    <source>
        <dbReference type="EMBL" id="ETN72185.1"/>
    </source>
</evidence>
<organism evidence="1 2">
    <name type="scientific">Necator americanus</name>
    <name type="common">Human hookworm</name>
    <dbReference type="NCBI Taxonomy" id="51031"/>
    <lineage>
        <taxon>Eukaryota</taxon>
        <taxon>Metazoa</taxon>
        <taxon>Ecdysozoa</taxon>
        <taxon>Nematoda</taxon>
        <taxon>Chromadorea</taxon>
        <taxon>Rhabditida</taxon>
        <taxon>Rhabditina</taxon>
        <taxon>Rhabditomorpha</taxon>
        <taxon>Strongyloidea</taxon>
        <taxon>Ancylostomatidae</taxon>
        <taxon>Bunostominae</taxon>
        <taxon>Necator</taxon>
    </lineage>
</organism>
<keyword evidence="2" id="KW-1185">Reference proteome</keyword>
<dbReference type="Proteomes" id="UP000053676">
    <property type="component" value="Unassembled WGS sequence"/>
</dbReference>
<protein>
    <recommendedName>
        <fullName evidence="3">ISXO2-like transposase domain-containing protein</fullName>
    </recommendedName>
</protein>
<sequence>TDETHVVRCEYNVGRAIRRDWQVGRIQDGTRLVFVKIMDDRSSANFDAIVQRYATLEGFVVTDVRRGYNNPTNLDYIHEAVDHSGKFVDLITGALTQQFDPVTN</sequence>
<accession>W2SRC4</accession>
<dbReference type="KEGG" id="nai:NECAME_18980"/>
<evidence type="ECO:0008006" key="3">
    <source>
        <dbReference type="Google" id="ProtNLM"/>
    </source>
</evidence>
<dbReference type="PANTHER" id="PTHR47163">
    <property type="entry name" value="DDE_TNP_IS1595 DOMAIN-CONTAINING PROTEIN"/>
    <property type="match status" value="1"/>
</dbReference>
<name>W2SRC4_NECAM</name>
<dbReference type="InterPro" id="IPR053164">
    <property type="entry name" value="IS1016-like_transposase"/>
</dbReference>
<proteinExistence type="predicted"/>
<reference evidence="2" key="1">
    <citation type="journal article" date="2014" name="Nat. Genet.">
        <title>Genome of the human hookworm Necator americanus.</title>
        <authorList>
            <person name="Tang Y.T."/>
            <person name="Gao X."/>
            <person name="Rosa B.A."/>
            <person name="Abubucker S."/>
            <person name="Hallsworth-Pepin K."/>
            <person name="Martin J."/>
            <person name="Tyagi R."/>
            <person name="Heizer E."/>
            <person name="Zhang X."/>
            <person name="Bhonagiri-Palsikar V."/>
            <person name="Minx P."/>
            <person name="Warren W.C."/>
            <person name="Wang Q."/>
            <person name="Zhan B."/>
            <person name="Hotez P.J."/>
            <person name="Sternberg P.W."/>
            <person name="Dougall A."/>
            <person name="Gaze S.T."/>
            <person name="Mulvenna J."/>
            <person name="Sotillo J."/>
            <person name="Ranganathan S."/>
            <person name="Rabelo E.M."/>
            <person name="Wilson R.K."/>
            <person name="Felgner P.L."/>
            <person name="Bethony J."/>
            <person name="Hawdon J.M."/>
            <person name="Gasser R.B."/>
            <person name="Loukas A."/>
            <person name="Mitreva M."/>
        </authorList>
    </citation>
    <scope>NUCLEOTIDE SEQUENCE [LARGE SCALE GENOMIC DNA]</scope>
</reference>
<gene>
    <name evidence="1" type="ORF">NECAME_18980</name>
</gene>
<evidence type="ECO:0000313" key="2">
    <source>
        <dbReference type="Proteomes" id="UP000053676"/>
    </source>
</evidence>